<evidence type="ECO:0000313" key="3">
    <source>
        <dbReference type="EMBL" id="SEG45988.1"/>
    </source>
</evidence>
<evidence type="ECO:0000313" key="4">
    <source>
        <dbReference type="Proteomes" id="UP000236736"/>
    </source>
</evidence>
<name>A0A1H6ABA6_9BACT</name>
<keyword evidence="1" id="KW-0732">Signal</keyword>
<reference evidence="4" key="1">
    <citation type="submission" date="2016-10" db="EMBL/GenBank/DDBJ databases">
        <authorList>
            <person name="Varghese N."/>
            <person name="Submissions S."/>
        </authorList>
    </citation>
    <scope>NUCLEOTIDE SEQUENCE [LARGE SCALE GENOMIC DNA]</scope>
    <source>
        <strain evidence="4">DSM 17298</strain>
    </source>
</reference>
<gene>
    <name evidence="3" type="ORF">SAMN03080598_04035</name>
</gene>
<dbReference type="Gene3D" id="2.60.120.1130">
    <property type="match status" value="1"/>
</dbReference>
<evidence type="ECO:0000259" key="2">
    <source>
        <dbReference type="Pfam" id="PF12969"/>
    </source>
</evidence>
<dbReference type="Gene3D" id="3.10.620.30">
    <property type="match status" value="1"/>
</dbReference>
<dbReference type="InterPro" id="IPR024618">
    <property type="entry name" value="DUF3857"/>
</dbReference>
<dbReference type="Gene3D" id="2.60.40.3140">
    <property type="match status" value="1"/>
</dbReference>
<protein>
    <recommendedName>
        <fullName evidence="2">DUF3857 domain-containing protein</fullName>
    </recommendedName>
</protein>
<evidence type="ECO:0000256" key="1">
    <source>
        <dbReference type="SAM" id="SignalP"/>
    </source>
</evidence>
<proteinExistence type="predicted"/>
<dbReference type="AlphaFoldDB" id="A0A1H6ABA6"/>
<sequence>MNKLFAFFLAMLLPVVLFAQTPKMGEFTQNEIDLKEISYEPGASAVFLVASGESRFFSNILETNYFYRIKILTEAGKEYADIPIGYFAGSTNVEVVSAIKAQITTYTNGVPEVTTLGKESIFQVDLGNGYKEFRISFPNAQVGSILEFSFKKADKNIEFLDGWSFQRSVPVLFSNYQITMIPQLEYKMIGQGENFYHRSEKSEGNGVYSWTLRDLYSLKGEPYMKNYQDYVDKVEFQLSRYQTAATTSGPEWTDHLNTWEKLGDELIEYYSVRGFYRTNPLEREVLSLDLSKGSQKDKAEIAYYYIRDNFINEGEDLIYTKQTLPQLLKSKKGAPGELMLAYMGILKSQGIECNPVLIGSKGHGRSDIVPFPFLNQFDEILLLVKLDGNLQFLDLSDPLAPFGYVDLDKHVKGGLFLEKNASKLIPIDIRHNSNKLVFSNIKLDTETGDLVIENTIRNYFYEGLASAHLVEILEKNDKPLEELFSEKYDALEIRNVKVDDLLEDKNMYNISFESVLKNAMSEDLIIFNPLQISKFATNPFTQEFRVFPVDFEYAFNETYTANLVIPEGYELDDYPTNESITIPGSPIGFSYSTENLGEIFKITARLEVKNPLIPSSSYGDLKFFMESVSSKLTAPVILKRISIP</sequence>
<accession>A0A1H6ABA6</accession>
<dbReference type="RefSeq" id="WP_103926589.1">
    <property type="nucleotide sequence ID" value="NZ_FNVR01000041.1"/>
</dbReference>
<dbReference type="Pfam" id="PF12969">
    <property type="entry name" value="DUF3857"/>
    <property type="match status" value="1"/>
</dbReference>
<dbReference type="Proteomes" id="UP000236736">
    <property type="component" value="Unassembled WGS sequence"/>
</dbReference>
<feature type="domain" description="DUF3857" evidence="2">
    <location>
        <begin position="63"/>
        <end position="216"/>
    </location>
</feature>
<dbReference type="OrthoDB" id="98874at2"/>
<dbReference type="EMBL" id="FNVR01000041">
    <property type="protein sequence ID" value="SEG45988.1"/>
    <property type="molecule type" value="Genomic_DNA"/>
</dbReference>
<dbReference type="STRING" id="1120964.GCA_001313265_03254"/>
<keyword evidence="4" id="KW-1185">Reference proteome</keyword>
<feature type="chain" id="PRO_5009292483" description="DUF3857 domain-containing protein" evidence="1">
    <location>
        <begin position="20"/>
        <end position="644"/>
    </location>
</feature>
<organism evidence="3 4">
    <name type="scientific">Algoriphagus boritolerans DSM 17298 = JCM 18970</name>
    <dbReference type="NCBI Taxonomy" id="1120964"/>
    <lineage>
        <taxon>Bacteria</taxon>
        <taxon>Pseudomonadati</taxon>
        <taxon>Bacteroidota</taxon>
        <taxon>Cytophagia</taxon>
        <taxon>Cytophagales</taxon>
        <taxon>Cyclobacteriaceae</taxon>
        <taxon>Algoriphagus</taxon>
    </lineage>
</organism>
<feature type="signal peptide" evidence="1">
    <location>
        <begin position="1"/>
        <end position="19"/>
    </location>
</feature>